<evidence type="ECO:0000313" key="4">
    <source>
        <dbReference type="EMBL" id="ADE72267.1"/>
    </source>
</evidence>
<dbReference type="Pfam" id="PF13152">
    <property type="entry name" value="DUF3967"/>
    <property type="match status" value="1"/>
</dbReference>
<dbReference type="GO" id="GO:0003677">
    <property type="term" value="F:DNA binding"/>
    <property type="evidence" value="ECO:0007669"/>
    <property type="project" value="InterPro"/>
</dbReference>
<geneLocation type="plasmid" evidence="4 5">
    <name>pBM200</name>
</geneLocation>
<feature type="domain" description="HTH merR-type" evidence="3">
    <location>
        <begin position="16"/>
        <end position="78"/>
    </location>
</feature>
<evidence type="ECO:0000259" key="3">
    <source>
        <dbReference type="Pfam" id="PF13411"/>
    </source>
</evidence>
<feature type="coiled-coil region" evidence="1">
    <location>
        <begin position="115"/>
        <end position="142"/>
    </location>
</feature>
<dbReference type="Gene3D" id="1.10.1660.10">
    <property type="match status" value="1"/>
</dbReference>
<evidence type="ECO:0008006" key="6">
    <source>
        <dbReference type="Google" id="ProtNLM"/>
    </source>
</evidence>
<gene>
    <name evidence="4" type="ordered locus">BMQ_pBM20008</name>
</gene>
<name>D5E392_PRIM1</name>
<organism evidence="4 5">
    <name type="scientific">Priestia megaterium (strain ATCC 12872 / QMB1551)</name>
    <name type="common">Bacillus megaterium</name>
    <dbReference type="NCBI Taxonomy" id="545693"/>
    <lineage>
        <taxon>Bacteria</taxon>
        <taxon>Bacillati</taxon>
        <taxon>Bacillota</taxon>
        <taxon>Bacilli</taxon>
        <taxon>Bacillales</taxon>
        <taxon>Bacillaceae</taxon>
        <taxon>Priestia</taxon>
    </lineage>
</organism>
<reference evidence="4 5" key="2">
    <citation type="journal article" date="2001" name="Plasmid">
        <title>Discoveries within the Seven Plasmid Array of Bacillus megaterium QM B1551.</title>
        <authorList>
            <person name="Kunnimalaiyaan M."/>
            <person name="Zhou Y."/>
            <person name="Scholle M."/>
            <person name="Baisa G.A."/>
            <person name="Vary P.S."/>
        </authorList>
    </citation>
    <scope>NUCLEOTIDE SEQUENCE [LARGE SCALE GENOMIC DNA]</scope>
    <source>
        <strain evidence="5">ATCC 12872 / QMB1551</strain>
        <plasmid evidence="4 5">pBM200</plasmid>
    </source>
</reference>
<proteinExistence type="predicted"/>
<dbReference type="InterPro" id="IPR025052">
    <property type="entry name" value="DUF3967"/>
</dbReference>
<reference evidence="4 5" key="4">
    <citation type="journal article" date="2011" name="J. Bacteriol.">
        <title>Genome sequences of the biotechnologically important Bacillus megaterium strains QM B1551 and DSM319.</title>
        <authorList>
            <person name="Eppinger M."/>
            <person name="Bunk B."/>
            <person name="Johns M.A."/>
            <person name="Edirisinghe J.N."/>
            <person name="Kutumbaka K.K."/>
            <person name="Koenig S.S."/>
            <person name="Huot Creasy H."/>
            <person name="Rosovitz M.J."/>
            <person name="Riley D.R."/>
            <person name="Daugherty S."/>
            <person name="Martin M."/>
            <person name="Elbourne L.D."/>
            <person name="Paulsen I."/>
            <person name="Biedendieck R."/>
            <person name="Braun C."/>
            <person name="Grayburn S."/>
            <person name="Dhingra S."/>
            <person name="Lukyanchuk V."/>
            <person name="Ball B."/>
            <person name="Ul-Qamar R."/>
            <person name="Seibel J."/>
            <person name="Bremer E."/>
            <person name="Jahn D."/>
            <person name="Ravel J."/>
            <person name="Vary P.S."/>
        </authorList>
    </citation>
    <scope>NUCLEOTIDE SEQUENCE [LARGE SCALE GENOMIC DNA]</scope>
    <source>
        <strain evidence="5">ATCC 12872 / QMB1551</strain>
        <plasmid evidence="4">pBM200</plasmid>
    </source>
</reference>
<dbReference type="InterPro" id="IPR000551">
    <property type="entry name" value="MerR-type_HTH_dom"/>
</dbReference>
<dbReference type="Proteomes" id="UP000000935">
    <property type="component" value="Plasmid pBM200"/>
</dbReference>
<dbReference type="AlphaFoldDB" id="D5E392"/>
<feature type="domain" description="DUF3967" evidence="2">
    <location>
        <begin position="154"/>
        <end position="192"/>
    </location>
</feature>
<keyword evidence="4" id="KW-0614">Plasmid</keyword>
<keyword evidence="5" id="KW-1185">Reference proteome</keyword>
<reference key="3">
    <citation type="submission" date="2010-04" db="EMBL/GenBank/DDBJ databases">
        <title>Genome sequences of the industrial vitamin B12-producers B. megaterium QM B1551 and DSM319 reveal new insights into the Bacillus genome evolution and pan-genome structure.</title>
        <authorList>
            <person name="Eppinger M."/>
            <person name="Bunk B."/>
            <person name="Johns M.A."/>
            <person name="Edirisinghe J.N."/>
            <person name="Kutumbaka K.K."/>
            <person name="Riley D.R."/>
            <person name="Creasy H.H."/>
            <person name="Koenig S.S.K."/>
            <person name="Galens K."/>
            <person name="Orvis J."/>
            <person name="Creasy T."/>
            <person name="Biedendieck R."/>
            <person name="Braun C."/>
            <person name="Grayburn S."/>
            <person name="Jahn D."/>
            <person name="Ravel J."/>
            <person name="Vary P.S."/>
        </authorList>
    </citation>
    <scope>NUCLEOTIDE SEQUENCE</scope>
    <source>
        <strain>QM B1551</strain>
    </source>
</reference>
<dbReference type="GO" id="GO:0006355">
    <property type="term" value="P:regulation of DNA-templated transcription"/>
    <property type="evidence" value="ECO:0007669"/>
    <property type="project" value="InterPro"/>
</dbReference>
<reference evidence="4 5" key="1">
    <citation type="journal article" date="1997" name="Plasmid">
        <title>Replicons of the Indigenous Plasmids of Bacillus megaterium QM B1551.</title>
        <authorList>
            <person name="Stevenson D.M."/>
            <person name="Zhou Y."/>
            <person name="Mueller K."/>
            <person name="Jablonski L."/>
            <person name="Vary P.S."/>
        </authorList>
    </citation>
    <scope>NUCLEOTIDE SEQUENCE [LARGE SCALE GENOMIC DNA]</scope>
    <source>
        <strain evidence="5">ATCC 12872 / QMB1551</strain>
        <plasmid evidence="4 5">pBM200</plasmid>
    </source>
</reference>
<dbReference type="Pfam" id="PF13411">
    <property type="entry name" value="MerR_1"/>
    <property type="match status" value="1"/>
</dbReference>
<dbReference type="EMBL" id="CP001985">
    <property type="protein sequence ID" value="ADE72267.1"/>
    <property type="molecule type" value="Genomic_DNA"/>
</dbReference>
<accession>D5E392</accession>
<protein>
    <recommendedName>
        <fullName evidence="6">DUF3967 domain-containing protein</fullName>
    </recommendedName>
</protein>
<sequence length="194" mass="22840">MEVITNMYMEFYEKVEGLARAIGVTTSTVKKYYLLFEEYGYNFKRNQQGQLLFSQDDINLFKELIVLKNEKGMTVPKAVKEIIKDKVMTDTTDITDITATTEDITVISKHVTTVMSELDELKQLVKNQNEIIEKQQEDFKKQFLKQEAYIKDSLEQRDKTLITTLREVQESQKEMATSLSKDQAKKKWWQIWLD</sequence>
<evidence type="ECO:0000313" key="5">
    <source>
        <dbReference type="Proteomes" id="UP000000935"/>
    </source>
</evidence>
<evidence type="ECO:0000259" key="2">
    <source>
        <dbReference type="Pfam" id="PF13152"/>
    </source>
</evidence>
<dbReference type="HOGENOM" id="CLU_112327_0_1_9"/>
<evidence type="ECO:0000256" key="1">
    <source>
        <dbReference type="SAM" id="Coils"/>
    </source>
</evidence>
<dbReference type="KEGG" id="bmq:BMQ_pBM20008"/>
<keyword evidence="1" id="KW-0175">Coiled coil</keyword>